<sequence length="61" mass="6757">MYNNGTMLSTCATNLDGLSTVLAQRYVAALKEKSAQFDQGSKFHSPYDSILHGIKRTFELS</sequence>
<comment type="caution">
    <text evidence="1">The sequence shown here is derived from an EMBL/GenBank/DDBJ whole genome shotgun (WGS) entry which is preliminary data.</text>
</comment>
<proteinExistence type="predicted"/>
<reference evidence="2" key="1">
    <citation type="journal article" date="2020" name="Nat. Commun.">
        <title>Genome sequence of the cluster root forming white lupin.</title>
        <authorList>
            <person name="Hufnagel B."/>
            <person name="Marques A."/>
            <person name="Soriano A."/>
            <person name="Marques L."/>
            <person name="Divol F."/>
            <person name="Doumas P."/>
            <person name="Sallet E."/>
            <person name="Mancinotti D."/>
            <person name="Carrere S."/>
            <person name="Marande W."/>
            <person name="Arribat S."/>
            <person name="Keller J."/>
            <person name="Huneau C."/>
            <person name="Blein T."/>
            <person name="Aime D."/>
            <person name="Laguerre M."/>
            <person name="Taylor J."/>
            <person name="Schubert V."/>
            <person name="Nelson M."/>
            <person name="Geu-Flores F."/>
            <person name="Crespi M."/>
            <person name="Gallardo-Guerrero K."/>
            <person name="Delaux P.-M."/>
            <person name="Salse J."/>
            <person name="Berges H."/>
            <person name="Guyot R."/>
            <person name="Gouzy J."/>
            <person name="Peret B."/>
        </authorList>
    </citation>
    <scope>NUCLEOTIDE SEQUENCE [LARGE SCALE GENOMIC DNA]</scope>
    <source>
        <strain evidence="2">cv. Amiga</strain>
    </source>
</reference>
<keyword evidence="2" id="KW-1185">Reference proteome</keyword>
<dbReference type="EMBL" id="WOCE01000010">
    <property type="protein sequence ID" value="KAE9605335.1"/>
    <property type="molecule type" value="Genomic_DNA"/>
</dbReference>
<organism evidence="1 2">
    <name type="scientific">Lupinus albus</name>
    <name type="common">White lupine</name>
    <name type="synonym">Lupinus termis</name>
    <dbReference type="NCBI Taxonomy" id="3870"/>
    <lineage>
        <taxon>Eukaryota</taxon>
        <taxon>Viridiplantae</taxon>
        <taxon>Streptophyta</taxon>
        <taxon>Embryophyta</taxon>
        <taxon>Tracheophyta</taxon>
        <taxon>Spermatophyta</taxon>
        <taxon>Magnoliopsida</taxon>
        <taxon>eudicotyledons</taxon>
        <taxon>Gunneridae</taxon>
        <taxon>Pentapetalae</taxon>
        <taxon>rosids</taxon>
        <taxon>fabids</taxon>
        <taxon>Fabales</taxon>
        <taxon>Fabaceae</taxon>
        <taxon>Papilionoideae</taxon>
        <taxon>50 kb inversion clade</taxon>
        <taxon>genistoids sensu lato</taxon>
        <taxon>core genistoids</taxon>
        <taxon>Genisteae</taxon>
        <taxon>Lupinus</taxon>
    </lineage>
</organism>
<accession>A0A6A4PUG9</accession>
<protein>
    <submittedName>
        <fullName evidence="1">Uncharacterized protein</fullName>
    </submittedName>
</protein>
<name>A0A6A4PUG9_LUPAL</name>
<evidence type="ECO:0000313" key="1">
    <source>
        <dbReference type="EMBL" id="KAE9605335.1"/>
    </source>
</evidence>
<dbReference type="AlphaFoldDB" id="A0A6A4PUG9"/>
<evidence type="ECO:0000313" key="2">
    <source>
        <dbReference type="Proteomes" id="UP000447434"/>
    </source>
</evidence>
<gene>
    <name evidence="1" type="ORF">Lalb_Chr10g0096221</name>
</gene>
<dbReference type="Proteomes" id="UP000447434">
    <property type="component" value="Chromosome 10"/>
</dbReference>